<dbReference type="GO" id="GO:0005829">
    <property type="term" value="C:cytosol"/>
    <property type="evidence" value="ECO:0007669"/>
    <property type="project" value="TreeGrafter"/>
</dbReference>
<feature type="domain" description="ULTRAPETALA1/2 SAND" evidence="1">
    <location>
        <begin position="18"/>
        <end position="110"/>
    </location>
</feature>
<dbReference type="Pfam" id="PF23293">
    <property type="entry name" value="zf_ULT1"/>
    <property type="match status" value="1"/>
</dbReference>
<dbReference type="Proteomes" id="UP000026960">
    <property type="component" value="Chromosome 5"/>
</dbReference>
<dbReference type="HOGENOM" id="CLU_100373_0_0_1"/>
<dbReference type="Gramene" id="OBART05G21980.1">
    <property type="protein sequence ID" value="OBART05G21980.1"/>
    <property type="gene ID" value="OBART05G21980"/>
</dbReference>
<dbReference type="AlphaFoldDB" id="A0A0D3G9I4"/>
<evidence type="ECO:0000259" key="1">
    <source>
        <dbReference type="Pfam" id="PF23292"/>
    </source>
</evidence>
<dbReference type="eggNOG" id="ENOG502QUIK">
    <property type="taxonomic scope" value="Eukaryota"/>
</dbReference>
<name>A0A0D3G9I4_9ORYZ</name>
<dbReference type="EnsemblPlants" id="OBART05G21980.1">
    <property type="protein sequence ID" value="OBART05G21980.1"/>
    <property type="gene ID" value="OBART05G21980"/>
</dbReference>
<organism evidence="3">
    <name type="scientific">Oryza barthii</name>
    <dbReference type="NCBI Taxonomy" id="65489"/>
    <lineage>
        <taxon>Eukaryota</taxon>
        <taxon>Viridiplantae</taxon>
        <taxon>Streptophyta</taxon>
        <taxon>Embryophyta</taxon>
        <taxon>Tracheophyta</taxon>
        <taxon>Spermatophyta</taxon>
        <taxon>Magnoliopsida</taxon>
        <taxon>Liliopsida</taxon>
        <taxon>Poales</taxon>
        <taxon>Poaceae</taxon>
        <taxon>BOP clade</taxon>
        <taxon>Oryzoideae</taxon>
        <taxon>Oryzeae</taxon>
        <taxon>Oryzinae</taxon>
        <taxon>Oryza</taxon>
    </lineage>
</organism>
<dbReference type="GO" id="GO:0005634">
    <property type="term" value="C:nucleus"/>
    <property type="evidence" value="ECO:0007669"/>
    <property type="project" value="TreeGrafter"/>
</dbReference>
<evidence type="ECO:0000259" key="2">
    <source>
        <dbReference type="Pfam" id="PF23293"/>
    </source>
</evidence>
<proteinExistence type="predicted"/>
<evidence type="ECO:0000313" key="3">
    <source>
        <dbReference type="EnsemblPlants" id="OBART05G21980.1"/>
    </source>
</evidence>
<keyword evidence="4" id="KW-1185">Reference proteome</keyword>
<dbReference type="InterPro" id="IPR057011">
    <property type="entry name" value="ULT1/2_SAND"/>
</dbReference>
<dbReference type="PANTHER" id="PTHR34053">
    <property type="entry name" value="PROTEIN ULTRAPETALA 1"/>
    <property type="match status" value="1"/>
</dbReference>
<dbReference type="InterPro" id="IPR057012">
    <property type="entry name" value="ULT1/2_Znf"/>
</dbReference>
<accession>A0A0D3G9I4</accession>
<dbReference type="InterPro" id="IPR020533">
    <property type="entry name" value="Developmental_reg_ULTRAPETALA"/>
</dbReference>
<feature type="domain" description="ULTRAPETALA1/2 zinc finger" evidence="2">
    <location>
        <begin position="129"/>
        <end position="215"/>
    </location>
</feature>
<reference evidence="3" key="1">
    <citation type="journal article" date="2009" name="Rice">
        <title>De Novo Next Generation Sequencing of Plant Genomes.</title>
        <authorList>
            <person name="Rounsley S."/>
            <person name="Marri P.R."/>
            <person name="Yu Y."/>
            <person name="He R."/>
            <person name="Sisneros N."/>
            <person name="Goicoechea J.L."/>
            <person name="Lee S.J."/>
            <person name="Angelova A."/>
            <person name="Kudrna D."/>
            <person name="Luo M."/>
            <person name="Affourtit J."/>
            <person name="Desany B."/>
            <person name="Knight J."/>
            <person name="Niazi F."/>
            <person name="Egholm M."/>
            <person name="Wing R.A."/>
        </authorList>
    </citation>
    <scope>NUCLEOTIDE SEQUENCE [LARGE SCALE GENOMIC DNA]</scope>
    <source>
        <strain evidence="3">cv. IRGC 105608</strain>
    </source>
</reference>
<dbReference type="Pfam" id="PF23292">
    <property type="entry name" value="SAND_ULT1"/>
    <property type="match status" value="1"/>
</dbReference>
<dbReference type="STRING" id="65489.A0A0D3G9I4"/>
<reference evidence="3" key="2">
    <citation type="submission" date="2015-03" db="UniProtKB">
        <authorList>
            <consortium name="EnsemblPlants"/>
        </authorList>
    </citation>
    <scope>IDENTIFICATION</scope>
</reference>
<dbReference type="PANTHER" id="PTHR34053:SF1">
    <property type="entry name" value="PROTEIN ULTRAPETALA 1"/>
    <property type="match status" value="1"/>
</dbReference>
<evidence type="ECO:0000313" key="4">
    <source>
        <dbReference type="Proteomes" id="UP000026960"/>
    </source>
</evidence>
<sequence length="259" mass="28968">MAVENGAELFGEEELRDVSGVRVGDRFVEVTCGCTSARYGDAVGRLRLFASGELQVSCDCTPGCDQDKLSPAAFEKHSGRETAGRWQNTVWVMVKGDKVALSKTCLLRYYHKKLKSSSANGGGRRPPCHRDEFVRCAGCGKERRFRLRTKEECRLYHDAMARHDWTCKDMPPAGRCRVRVSCEEEEERASRKASRGCTRAATCKGCVRTWVLGRQWHSMNVEAVASALCTFTCAADRDGFDVRTVVCSVQTVQTYRGVW</sequence>
<evidence type="ECO:0008006" key="5">
    <source>
        <dbReference type="Google" id="ProtNLM"/>
    </source>
</evidence>
<dbReference type="PaxDb" id="65489-OBART05G21980.1"/>
<protein>
    <recommendedName>
        <fullName evidence="5">SAND domain-containing protein</fullName>
    </recommendedName>
</protein>